<dbReference type="Proteomes" id="UP000366872">
    <property type="component" value="Unassembled WGS sequence"/>
</dbReference>
<dbReference type="InterPro" id="IPR050238">
    <property type="entry name" value="DNA_Rep/Repair_Clamp_Loader"/>
</dbReference>
<dbReference type="EMBL" id="CAAHFG010000002">
    <property type="protein sequence ID" value="VGO15508.1"/>
    <property type="molecule type" value="Genomic_DNA"/>
</dbReference>
<reference evidence="1 2" key="1">
    <citation type="submission" date="2019-04" db="EMBL/GenBank/DDBJ databases">
        <authorList>
            <person name="Van Vliet M D."/>
        </authorList>
    </citation>
    <scope>NUCLEOTIDE SEQUENCE [LARGE SCALE GENOMIC DNA]</scope>
    <source>
        <strain evidence="1 2">F1</strain>
    </source>
</reference>
<evidence type="ECO:0000313" key="1">
    <source>
        <dbReference type="EMBL" id="VGO15508.1"/>
    </source>
</evidence>
<dbReference type="RefSeq" id="WP_136081065.1">
    <property type="nucleotide sequence ID" value="NZ_CAAHFG010000002.1"/>
</dbReference>
<organism evidence="1 2">
    <name type="scientific">Pontiella desulfatans</name>
    <dbReference type="NCBI Taxonomy" id="2750659"/>
    <lineage>
        <taxon>Bacteria</taxon>
        <taxon>Pseudomonadati</taxon>
        <taxon>Kiritimatiellota</taxon>
        <taxon>Kiritimatiellia</taxon>
        <taxon>Kiritimatiellales</taxon>
        <taxon>Pontiellaceae</taxon>
        <taxon>Pontiella</taxon>
    </lineage>
</organism>
<dbReference type="GO" id="GO:0006261">
    <property type="term" value="P:DNA-templated DNA replication"/>
    <property type="evidence" value="ECO:0007669"/>
    <property type="project" value="TreeGrafter"/>
</dbReference>
<dbReference type="SUPFAM" id="SSF52540">
    <property type="entry name" value="P-loop containing nucleoside triphosphate hydrolases"/>
    <property type="match status" value="1"/>
</dbReference>
<keyword evidence="2" id="KW-1185">Reference proteome</keyword>
<dbReference type="InterPro" id="IPR027417">
    <property type="entry name" value="P-loop_NTPase"/>
</dbReference>
<protein>
    <submittedName>
        <fullName evidence="1">DNA polymerase III subunit tau</fullName>
    </submittedName>
</protein>
<dbReference type="PANTHER" id="PTHR11669">
    <property type="entry name" value="REPLICATION FACTOR C / DNA POLYMERASE III GAMMA-TAU SUBUNIT"/>
    <property type="match status" value="1"/>
</dbReference>
<gene>
    <name evidence="1" type="primary">dnaX_1</name>
    <name evidence="1" type="ORF">PDESU_04091</name>
</gene>
<dbReference type="Pfam" id="PF13177">
    <property type="entry name" value="DNA_pol3_delta2"/>
    <property type="match status" value="1"/>
</dbReference>
<dbReference type="AlphaFoldDB" id="A0A6C2U603"/>
<proteinExistence type="predicted"/>
<evidence type="ECO:0000313" key="2">
    <source>
        <dbReference type="Proteomes" id="UP000366872"/>
    </source>
</evidence>
<accession>A0A6C2U603</accession>
<name>A0A6C2U603_PONDE</name>
<dbReference type="Gene3D" id="3.40.50.300">
    <property type="entry name" value="P-loop containing nucleotide triphosphate hydrolases"/>
    <property type="match status" value="1"/>
</dbReference>
<sequence>MEAIDMHAEAWQGILNGFTSDRLAHAYVIVGSPRGNALHFAESFLKLLFCERAEKPCNECVACRQVEAHKHVDNLWIEPQSKSRMVLVEDVDGLIRRISQTSFEGGWKAGVILQADRMNIESENKLLKTLEEPPAKTILLLVTDSPQGLLPTIISRCQKIVLSEGRAGAMDDVWRLPLLEILHSLPPTGGLGAARQASQLKALFDVVKDGIADAVVEDLDQHDEALDESKLKGILEARTNARLKEVQADVFRIMLDWHRDVLMLASGIDAAELVFANERDVLVEQSRRHTQGSALQAIQVVEGMARRLDRNIPDLQIFDEAFRKLVRR</sequence>
<dbReference type="PANTHER" id="PTHR11669:SF8">
    <property type="entry name" value="DNA POLYMERASE III SUBUNIT DELTA"/>
    <property type="match status" value="1"/>
</dbReference>